<keyword evidence="3" id="KW-1185">Reference proteome</keyword>
<evidence type="ECO:0008006" key="4">
    <source>
        <dbReference type="Google" id="ProtNLM"/>
    </source>
</evidence>
<dbReference type="AlphaFoldDB" id="A0A919SMG2"/>
<dbReference type="PANTHER" id="PTHR43471">
    <property type="entry name" value="ABC TRANSPORTER PERMEASE"/>
    <property type="match status" value="1"/>
</dbReference>
<feature type="transmembrane region" description="Helical" evidence="1">
    <location>
        <begin position="21"/>
        <end position="39"/>
    </location>
</feature>
<dbReference type="Proteomes" id="UP000681340">
    <property type="component" value="Unassembled WGS sequence"/>
</dbReference>
<accession>A0A919SMG2</accession>
<name>A0A919SMG2_9ACTN</name>
<feature type="transmembrane region" description="Helical" evidence="1">
    <location>
        <begin position="188"/>
        <end position="215"/>
    </location>
</feature>
<feature type="transmembrane region" description="Helical" evidence="1">
    <location>
        <begin position="123"/>
        <end position="146"/>
    </location>
</feature>
<evidence type="ECO:0000313" key="2">
    <source>
        <dbReference type="EMBL" id="GIM74132.1"/>
    </source>
</evidence>
<dbReference type="GO" id="GO:0005886">
    <property type="term" value="C:plasma membrane"/>
    <property type="evidence" value="ECO:0007669"/>
    <property type="project" value="UniProtKB-SubCell"/>
</dbReference>
<feature type="transmembrane region" description="Helical" evidence="1">
    <location>
        <begin position="70"/>
        <end position="91"/>
    </location>
</feature>
<proteinExistence type="predicted"/>
<keyword evidence="1" id="KW-1133">Transmembrane helix</keyword>
<sequence>MFLRDVYPKALWDARRSLPGWTLAIAAVALMYAAFWPTVNSPEMADALAAYPDGVLAAFNSGDLGTAQGYLGGAVYGLLVPLLVAVFMIAAGARAVAGDEEAGTLDLVLAHPVSRRGLALQRLGAAMTGMAVVAVVLFALLVALRAPFELETVTVGGFLAMNVQLALFGAMFGALAFAVGAATGSKSLALGVSAGVAVLAYLANSVFPQVAALGWTRNVSPFHWYLGGEPLTNGLQWGGVAALAGTTVVLAAVGVLRFGRRDIGG</sequence>
<evidence type="ECO:0000256" key="1">
    <source>
        <dbReference type="SAM" id="Phobius"/>
    </source>
</evidence>
<reference evidence="2" key="1">
    <citation type="submission" date="2021-03" db="EMBL/GenBank/DDBJ databases">
        <title>Whole genome shotgun sequence of Actinoplanes auranticolor NBRC 12245.</title>
        <authorList>
            <person name="Komaki H."/>
            <person name="Tamura T."/>
        </authorList>
    </citation>
    <scope>NUCLEOTIDE SEQUENCE</scope>
    <source>
        <strain evidence="2">NBRC 12245</strain>
    </source>
</reference>
<comment type="caution">
    <text evidence="2">The sequence shown here is derived from an EMBL/GenBank/DDBJ whole genome shotgun (WGS) entry which is preliminary data.</text>
</comment>
<dbReference type="RefSeq" id="WP_212991863.1">
    <property type="nucleotide sequence ID" value="NZ_BAABEA010000026.1"/>
</dbReference>
<feature type="transmembrane region" description="Helical" evidence="1">
    <location>
        <begin position="158"/>
        <end position="181"/>
    </location>
</feature>
<organism evidence="2 3">
    <name type="scientific">Actinoplanes auranticolor</name>
    <dbReference type="NCBI Taxonomy" id="47988"/>
    <lineage>
        <taxon>Bacteria</taxon>
        <taxon>Bacillati</taxon>
        <taxon>Actinomycetota</taxon>
        <taxon>Actinomycetes</taxon>
        <taxon>Micromonosporales</taxon>
        <taxon>Micromonosporaceae</taxon>
        <taxon>Actinoplanes</taxon>
    </lineage>
</organism>
<dbReference type="PANTHER" id="PTHR43471:SF12">
    <property type="entry name" value="HYPOTHETICAL MEMBRANE PROTEIN, CONSERVED"/>
    <property type="match status" value="1"/>
</dbReference>
<keyword evidence="1" id="KW-0472">Membrane</keyword>
<dbReference type="Pfam" id="PF12679">
    <property type="entry name" value="ABC2_membrane_2"/>
    <property type="match status" value="1"/>
</dbReference>
<protein>
    <recommendedName>
        <fullName evidence="4">ABC-2 type transport system permease protein</fullName>
    </recommendedName>
</protein>
<evidence type="ECO:0000313" key="3">
    <source>
        <dbReference type="Proteomes" id="UP000681340"/>
    </source>
</evidence>
<feature type="transmembrane region" description="Helical" evidence="1">
    <location>
        <begin position="235"/>
        <end position="256"/>
    </location>
</feature>
<dbReference type="GO" id="GO:0140359">
    <property type="term" value="F:ABC-type transporter activity"/>
    <property type="evidence" value="ECO:0007669"/>
    <property type="project" value="InterPro"/>
</dbReference>
<dbReference type="EMBL" id="BOQL01000049">
    <property type="protein sequence ID" value="GIM74132.1"/>
    <property type="molecule type" value="Genomic_DNA"/>
</dbReference>
<keyword evidence="1" id="KW-0812">Transmembrane</keyword>
<gene>
    <name evidence="2" type="ORF">Aau02nite_59430</name>
</gene>